<accession>K6UNF6</accession>
<dbReference type="RefSeq" id="XP_004227661.1">
    <property type="nucleotide sequence ID" value="XM_004227613.1"/>
</dbReference>
<dbReference type="AlphaFoldDB" id="K6UNF6"/>
<dbReference type="VEuPathDB" id="PlasmoDB:PCYB_001910"/>
<organism evidence="1 2">
    <name type="scientific">Plasmodium cynomolgi (strain B)</name>
    <dbReference type="NCBI Taxonomy" id="1120755"/>
    <lineage>
        <taxon>Eukaryota</taxon>
        <taxon>Sar</taxon>
        <taxon>Alveolata</taxon>
        <taxon>Apicomplexa</taxon>
        <taxon>Aconoidasida</taxon>
        <taxon>Haemosporida</taxon>
        <taxon>Plasmodiidae</taxon>
        <taxon>Plasmodium</taxon>
        <taxon>Plasmodium (Plasmodium)</taxon>
    </lineage>
</organism>
<dbReference type="Proteomes" id="UP000006319">
    <property type="component" value="Unassembled WGS sequence"/>
</dbReference>
<keyword evidence="2" id="KW-1185">Reference proteome</keyword>
<dbReference type="EMBL" id="DF157164">
    <property type="protein sequence ID" value="GAB69443.1"/>
    <property type="molecule type" value="Genomic_DNA"/>
</dbReference>
<reference evidence="1 2" key="1">
    <citation type="journal article" date="2012" name="Nat. Genet.">
        <title>Plasmodium cynomolgi genome sequences provide insight into Plasmodium vivax and the monkey malaria clade.</title>
        <authorList>
            <person name="Tachibana S."/>
            <person name="Sullivan S.A."/>
            <person name="Kawai S."/>
            <person name="Nakamura S."/>
            <person name="Kim H.R."/>
            <person name="Goto N."/>
            <person name="Arisue N."/>
            <person name="Palacpac N.M.Q."/>
            <person name="Honma H."/>
            <person name="Yagi M."/>
            <person name="Tougan T."/>
            <person name="Katakai Y."/>
            <person name="Kaneko O."/>
            <person name="Mita T."/>
            <person name="Kita K."/>
            <person name="Yasutomi Y."/>
            <person name="Sutton P.L."/>
            <person name="Shakhbatyan R."/>
            <person name="Horii T."/>
            <person name="Yasunaga T."/>
            <person name="Barnwell J.W."/>
            <person name="Escalante A.A."/>
            <person name="Carlton J.M."/>
            <person name="Tanabe K."/>
        </authorList>
    </citation>
    <scope>NUCLEOTIDE SEQUENCE [LARGE SCALE GENOMIC DNA]</scope>
    <source>
        <strain evidence="1 2">B</strain>
    </source>
</reference>
<dbReference type="KEGG" id="pcy:PCYB_001910"/>
<dbReference type="PhylomeDB" id="K6UNF6"/>
<name>K6UNF6_PLACD</name>
<gene>
    <name evidence="1" type="ORF">PCYB_001910</name>
</gene>
<evidence type="ECO:0008006" key="3">
    <source>
        <dbReference type="Google" id="ProtNLM"/>
    </source>
</evidence>
<sequence>MFEDNVQNADCTLKRSIESELQNHIYFGKHKKGIEKAWCRALTMRKDDSALYSERCTFLYYWIGSKVKGAFNSSMFPTMTNVLYKYLQTYGFSGECTNICTNISEDLFTWGKKIFDYSHNHNTIE</sequence>
<dbReference type="OrthoDB" id="380569at2759"/>
<dbReference type="Pfam" id="PF05795">
    <property type="entry name" value="Plasmodium_Vir"/>
    <property type="match status" value="1"/>
</dbReference>
<dbReference type="InterPro" id="IPR008780">
    <property type="entry name" value="Plasmodium_Vir"/>
</dbReference>
<proteinExistence type="predicted"/>
<evidence type="ECO:0000313" key="2">
    <source>
        <dbReference type="Proteomes" id="UP000006319"/>
    </source>
</evidence>
<dbReference type="GeneID" id="14695985"/>
<evidence type="ECO:0000313" key="1">
    <source>
        <dbReference type="EMBL" id="GAB69443.1"/>
    </source>
</evidence>
<protein>
    <recommendedName>
        <fullName evidence="3">CYIR protein</fullName>
    </recommendedName>
</protein>